<keyword evidence="2" id="KW-1185">Reference proteome</keyword>
<reference evidence="2" key="2">
    <citation type="submission" date="2019-02" db="EMBL/GenBank/DDBJ databases">
        <title>Opniocepnalus argus Var Kimnra genome.</title>
        <authorList>
            <person name="Zhou C."/>
            <person name="Xiao S."/>
        </authorList>
    </citation>
    <scope>NUCLEOTIDE SEQUENCE [LARGE SCALE GENOMIC DNA]</scope>
</reference>
<evidence type="ECO:0000313" key="2">
    <source>
        <dbReference type="Proteomes" id="UP000503349"/>
    </source>
</evidence>
<dbReference type="Proteomes" id="UP000503349">
    <property type="component" value="Chromosome 21"/>
</dbReference>
<dbReference type="EMBL" id="CM015732">
    <property type="protein sequence ID" value="KAF3705043.1"/>
    <property type="molecule type" value="Genomic_DNA"/>
</dbReference>
<gene>
    <name evidence="1" type="ORF">EXN66_Car020734</name>
</gene>
<organism evidence="1 2">
    <name type="scientific">Channa argus</name>
    <name type="common">Northern snakehead</name>
    <name type="synonym">Ophicephalus argus</name>
    <dbReference type="NCBI Taxonomy" id="215402"/>
    <lineage>
        <taxon>Eukaryota</taxon>
        <taxon>Metazoa</taxon>
        <taxon>Chordata</taxon>
        <taxon>Craniata</taxon>
        <taxon>Vertebrata</taxon>
        <taxon>Euteleostomi</taxon>
        <taxon>Actinopterygii</taxon>
        <taxon>Neopterygii</taxon>
        <taxon>Teleostei</taxon>
        <taxon>Neoteleostei</taxon>
        <taxon>Acanthomorphata</taxon>
        <taxon>Anabantaria</taxon>
        <taxon>Anabantiformes</taxon>
        <taxon>Channoidei</taxon>
        <taxon>Channidae</taxon>
        <taxon>Channa</taxon>
    </lineage>
</organism>
<accession>A0A6G1QRX1</accession>
<reference evidence="1 2" key="1">
    <citation type="submission" date="2019-02" db="EMBL/GenBank/DDBJ databases">
        <title>Opniocepnalus argus genome.</title>
        <authorList>
            <person name="Zhou C."/>
            <person name="Xiao S."/>
        </authorList>
    </citation>
    <scope>NUCLEOTIDE SEQUENCE [LARGE SCALE GENOMIC DNA]</scope>
    <source>
        <strain evidence="1">OARG1902GOOAL</strain>
        <tissue evidence="1">Muscle</tissue>
    </source>
</reference>
<dbReference type="AlphaFoldDB" id="A0A6G1QRX1"/>
<name>A0A6G1QRX1_CHAAH</name>
<proteinExistence type="predicted"/>
<evidence type="ECO:0000313" key="1">
    <source>
        <dbReference type="EMBL" id="KAF3705043.1"/>
    </source>
</evidence>
<sequence>MQRHIRHQLSSPANDHHLCSALPSIFPSPPVPKSDIHLAILTPHCAPSPIARKQRKRESN</sequence>
<protein>
    <submittedName>
        <fullName evidence="1">Uncharacterized protein</fullName>
    </submittedName>
</protein>